<sequence>MTRMAGYSSRCLVVLAVLALISFSPPAPAEAISCTQAMEFLMPCQSYLLGLGGINPSCCSGAQSLAAAAVYPTDRKSVCQCLKQVAMLAKVDKDNAKQLPQLCNIAVPVPLQLNVNCDAIPVNDVSFRMNRNKNLEVRVFGPQKKDTDNPAGVDHGHPPPAG</sequence>
<accession>A0AAW2WS83</accession>
<dbReference type="InterPro" id="IPR000528">
    <property type="entry name" value="Plant_nsLTP"/>
</dbReference>
<dbReference type="AlphaFoldDB" id="A0AAW2WS83"/>
<gene>
    <name evidence="8" type="ORF">Slati_2019200</name>
</gene>
<feature type="region of interest" description="Disordered" evidence="5">
    <location>
        <begin position="140"/>
        <end position="162"/>
    </location>
</feature>
<evidence type="ECO:0000256" key="3">
    <source>
        <dbReference type="ARBA" id="ARBA00023121"/>
    </source>
</evidence>
<dbReference type="InterPro" id="IPR016140">
    <property type="entry name" value="Bifunc_inhib/LTP/seed_store"/>
</dbReference>
<keyword evidence="2 4" id="KW-0813">Transport</keyword>
<comment type="function">
    <text evidence="4">Plant non-specific lipid-transfer proteins transfer phospholipids as well as galactolipids across membranes. May play a role in wax or cutin deposition in the cell walls of expanding epidermal cells and certain secretory tissues.</text>
</comment>
<dbReference type="PRINTS" id="PR00382">
    <property type="entry name" value="LIPIDTRNSFER"/>
</dbReference>
<dbReference type="Gene3D" id="1.10.110.10">
    <property type="entry name" value="Plant lipid-transfer and hydrophobic proteins"/>
    <property type="match status" value="1"/>
</dbReference>
<dbReference type="PANTHER" id="PTHR33076">
    <property type="entry name" value="NON-SPECIFIC LIPID-TRANSFER PROTEIN 2-RELATED"/>
    <property type="match status" value="1"/>
</dbReference>
<dbReference type="GO" id="GO:0008289">
    <property type="term" value="F:lipid binding"/>
    <property type="evidence" value="ECO:0007669"/>
    <property type="project" value="UniProtKB-KW"/>
</dbReference>
<protein>
    <recommendedName>
        <fullName evidence="4">Non-specific lipid-transfer protein</fullName>
    </recommendedName>
</protein>
<feature type="domain" description="Bifunctional inhibitor/plant lipid transfer protein/seed storage helical" evidence="7">
    <location>
        <begin position="34"/>
        <end position="117"/>
    </location>
</feature>
<feature type="signal peptide" evidence="6">
    <location>
        <begin position="1"/>
        <end position="31"/>
    </location>
</feature>
<keyword evidence="6" id="KW-0732">Signal</keyword>
<dbReference type="Pfam" id="PF00234">
    <property type="entry name" value="Tryp_alpha_amyl"/>
    <property type="match status" value="1"/>
</dbReference>
<evidence type="ECO:0000259" key="7">
    <source>
        <dbReference type="SMART" id="SM00499"/>
    </source>
</evidence>
<comment type="caution">
    <text evidence="8">The sequence shown here is derived from an EMBL/GenBank/DDBJ whole genome shotgun (WGS) entry which is preliminary data.</text>
</comment>
<name>A0AAW2WS83_9LAMI</name>
<evidence type="ECO:0000256" key="2">
    <source>
        <dbReference type="ARBA" id="ARBA00022448"/>
    </source>
</evidence>
<reference evidence="8" key="2">
    <citation type="journal article" date="2024" name="Plant">
        <title>Genomic evolution and insights into agronomic trait innovations of Sesamum species.</title>
        <authorList>
            <person name="Miao H."/>
            <person name="Wang L."/>
            <person name="Qu L."/>
            <person name="Liu H."/>
            <person name="Sun Y."/>
            <person name="Le M."/>
            <person name="Wang Q."/>
            <person name="Wei S."/>
            <person name="Zheng Y."/>
            <person name="Lin W."/>
            <person name="Duan Y."/>
            <person name="Cao H."/>
            <person name="Xiong S."/>
            <person name="Wang X."/>
            <person name="Wei L."/>
            <person name="Li C."/>
            <person name="Ma Q."/>
            <person name="Ju M."/>
            <person name="Zhao R."/>
            <person name="Li G."/>
            <person name="Mu C."/>
            <person name="Tian Q."/>
            <person name="Mei H."/>
            <person name="Zhang T."/>
            <person name="Gao T."/>
            <person name="Zhang H."/>
        </authorList>
    </citation>
    <scope>NUCLEOTIDE SEQUENCE</scope>
    <source>
        <strain evidence="8">KEN1</strain>
    </source>
</reference>
<reference evidence="8" key="1">
    <citation type="submission" date="2020-06" db="EMBL/GenBank/DDBJ databases">
        <authorList>
            <person name="Li T."/>
            <person name="Hu X."/>
            <person name="Zhang T."/>
            <person name="Song X."/>
            <person name="Zhang H."/>
            <person name="Dai N."/>
            <person name="Sheng W."/>
            <person name="Hou X."/>
            <person name="Wei L."/>
        </authorList>
    </citation>
    <scope>NUCLEOTIDE SEQUENCE</scope>
    <source>
        <strain evidence="8">KEN1</strain>
        <tissue evidence="8">Leaf</tissue>
    </source>
</reference>
<dbReference type="InterPro" id="IPR036312">
    <property type="entry name" value="Bifun_inhib/LTP/seed_sf"/>
</dbReference>
<evidence type="ECO:0000256" key="1">
    <source>
        <dbReference type="ARBA" id="ARBA00009748"/>
    </source>
</evidence>
<organism evidence="8">
    <name type="scientific">Sesamum latifolium</name>
    <dbReference type="NCBI Taxonomy" id="2727402"/>
    <lineage>
        <taxon>Eukaryota</taxon>
        <taxon>Viridiplantae</taxon>
        <taxon>Streptophyta</taxon>
        <taxon>Embryophyta</taxon>
        <taxon>Tracheophyta</taxon>
        <taxon>Spermatophyta</taxon>
        <taxon>Magnoliopsida</taxon>
        <taxon>eudicotyledons</taxon>
        <taxon>Gunneridae</taxon>
        <taxon>Pentapetalae</taxon>
        <taxon>asterids</taxon>
        <taxon>lamiids</taxon>
        <taxon>Lamiales</taxon>
        <taxon>Pedaliaceae</taxon>
        <taxon>Sesamum</taxon>
    </lineage>
</organism>
<proteinExistence type="inferred from homology"/>
<dbReference type="EMBL" id="JACGWN010000007">
    <property type="protein sequence ID" value="KAL0442965.1"/>
    <property type="molecule type" value="Genomic_DNA"/>
</dbReference>
<evidence type="ECO:0000313" key="8">
    <source>
        <dbReference type="EMBL" id="KAL0442965.1"/>
    </source>
</evidence>
<keyword evidence="3 4" id="KW-0446">Lipid-binding</keyword>
<evidence type="ECO:0000256" key="5">
    <source>
        <dbReference type="SAM" id="MobiDB-lite"/>
    </source>
</evidence>
<evidence type="ECO:0000256" key="6">
    <source>
        <dbReference type="SAM" id="SignalP"/>
    </source>
</evidence>
<dbReference type="SMART" id="SM00499">
    <property type="entry name" value="AAI"/>
    <property type="match status" value="1"/>
</dbReference>
<feature type="chain" id="PRO_5043665960" description="Non-specific lipid-transfer protein" evidence="6">
    <location>
        <begin position="32"/>
        <end position="162"/>
    </location>
</feature>
<dbReference type="SUPFAM" id="SSF47699">
    <property type="entry name" value="Bifunctional inhibitor/lipid-transfer protein/seed storage 2S albumin"/>
    <property type="match status" value="1"/>
</dbReference>
<dbReference type="CDD" id="cd01960">
    <property type="entry name" value="nsLTP1"/>
    <property type="match status" value="1"/>
</dbReference>
<evidence type="ECO:0000256" key="4">
    <source>
        <dbReference type="RuleBase" id="RU000628"/>
    </source>
</evidence>
<comment type="similarity">
    <text evidence="1 4">Belongs to the plant LTP family.</text>
</comment>
<dbReference type="GO" id="GO:0006869">
    <property type="term" value="P:lipid transport"/>
    <property type="evidence" value="ECO:0007669"/>
    <property type="project" value="InterPro"/>
</dbReference>